<dbReference type="PATRIC" id="fig|1048260.3.peg.1216"/>
<evidence type="ECO:0000256" key="1">
    <source>
        <dbReference type="SAM" id="MobiDB-lite"/>
    </source>
</evidence>
<dbReference type="KEGG" id="lfi:LFML04_1115"/>
<organism evidence="2 3">
    <name type="scientific">Leptospirillum ferriphilum (strain ML-04)</name>
    <dbReference type="NCBI Taxonomy" id="1048260"/>
    <lineage>
        <taxon>Bacteria</taxon>
        <taxon>Pseudomonadati</taxon>
        <taxon>Nitrospirota</taxon>
        <taxon>Nitrospiria</taxon>
        <taxon>Nitrospirales</taxon>
        <taxon>Nitrospiraceae</taxon>
        <taxon>Leptospirillum</taxon>
    </lineage>
</organism>
<dbReference type="Proteomes" id="UP000006177">
    <property type="component" value="Chromosome"/>
</dbReference>
<evidence type="ECO:0000313" key="3">
    <source>
        <dbReference type="Proteomes" id="UP000006177"/>
    </source>
</evidence>
<dbReference type="HOGENOM" id="CLU_2935971_0_0_0"/>
<feature type="region of interest" description="Disordered" evidence="1">
    <location>
        <begin position="36"/>
        <end position="60"/>
    </location>
</feature>
<reference evidence="2 3" key="1">
    <citation type="journal article" date="2011" name="J. Microbiol.">
        <title>Complete genome of Leptospirillum ferriphilum ML-04 provides insight into its physiology and environmental adaptation.</title>
        <authorList>
            <person name="Mi S."/>
            <person name="Song J."/>
            <person name="Lin J."/>
            <person name="Che Y."/>
            <person name="Zheng H."/>
            <person name="Lin J."/>
        </authorList>
    </citation>
    <scope>NUCLEOTIDE SEQUENCE [LARGE SCALE GENOMIC DNA]</scope>
    <source>
        <strain evidence="2 3">ML-04</strain>
    </source>
</reference>
<dbReference type="AlphaFoldDB" id="J9ZA25"/>
<sequence length="60" mass="6970">MKTFFTGCVEKRDGGDKQEKLDPELFRFQDSVSGEVSDQKHVKHRRNKGFTTSIYRPPPI</sequence>
<protein>
    <submittedName>
        <fullName evidence="2">Uncharacterized protein</fullName>
    </submittedName>
</protein>
<gene>
    <name evidence="2" type="ordered locus">LFML04_1115</name>
</gene>
<dbReference type="EMBL" id="CP002919">
    <property type="protein sequence ID" value="AFS53345.1"/>
    <property type="molecule type" value="Genomic_DNA"/>
</dbReference>
<evidence type="ECO:0000313" key="2">
    <source>
        <dbReference type="EMBL" id="AFS53345.1"/>
    </source>
</evidence>
<dbReference type="STRING" id="1048260.LFML04_1115"/>
<name>J9ZA25_LEPFM</name>
<accession>J9ZA25</accession>
<proteinExistence type="predicted"/>